<evidence type="ECO:0000313" key="2">
    <source>
        <dbReference type="EMBL" id="GGS07644.1"/>
    </source>
</evidence>
<dbReference type="EMBL" id="BMTL01000024">
    <property type="protein sequence ID" value="GGS07644.1"/>
    <property type="molecule type" value="Genomic_DNA"/>
</dbReference>
<dbReference type="Proteomes" id="UP000606194">
    <property type="component" value="Unassembled WGS sequence"/>
</dbReference>
<evidence type="ECO:0000313" key="3">
    <source>
        <dbReference type="Proteomes" id="UP000606194"/>
    </source>
</evidence>
<protein>
    <submittedName>
        <fullName evidence="2">Uncharacterized protein</fullName>
    </submittedName>
</protein>
<proteinExistence type="predicted"/>
<name>A0A918L5F5_9ACTN</name>
<gene>
    <name evidence="2" type="ORF">GCM10010269_53240</name>
</gene>
<dbReference type="AlphaFoldDB" id="A0A918L5F5"/>
<comment type="caution">
    <text evidence="2">The sequence shown here is derived from an EMBL/GenBank/DDBJ whole genome shotgun (WGS) entry which is preliminary data.</text>
</comment>
<reference evidence="2" key="2">
    <citation type="submission" date="2020-09" db="EMBL/GenBank/DDBJ databases">
        <authorList>
            <person name="Sun Q."/>
            <person name="Ohkuma M."/>
        </authorList>
    </citation>
    <scope>NUCLEOTIDE SEQUENCE</scope>
    <source>
        <strain evidence="2">JCM 4386</strain>
    </source>
</reference>
<organism evidence="2 3">
    <name type="scientific">Streptomyces humidus</name>
    <dbReference type="NCBI Taxonomy" id="52259"/>
    <lineage>
        <taxon>Bacteria</taxon>
        <taxon>Bacillati</taxon>
        <taxon>Actinomycetota</taxon>
        <taxon>Actinomycetes</taxon>
        <taxon>Kitasatosporales</taxon>
        <taxon>Streptomycetaceae</taxon>
        <taxon>Streptomyces</taxon>
    </lineage>
</organism>
<feature type="region of interest" description="Disordered" evidence="1">
    <location>
        <begin position="1"/>
        <end position="21"/>
    </location>
</feature>
<sequence length="63" mass="6697">MTSSEPPVGPQPARTADTPRADAAAIVPDFRARCTEPLPIPVRPIAHTNGSAIRSKVYTTQVD</sequence>
<evidence type="ECO:0000256" key="1">
    <source>
        <dbReference type="SAM" id="MobiDB-lite"/>
    </source>
</evidence>
<accession>A0A918L5F5</accession>
<keyword evidence="3" id="KW-1185">Reference proteome</keyword>
<feature type="compositionally biased region" description="Low complexity" evidence="1">
    <location>
        <begin position="12"/>
        <end position="21"/>
    </location>
</feature>
<reference evidence="2" key="1">
    <citation type="journal article" date="2014" name="Int. J. Syst. Evol. Microbiol.">
        <title>Complete genome sequence of Corynebacterium casei LMG S-19264T (=DSM 44701T), isolated from a smear-ripened cheese.</title>
        <authorList>
            <consortium name="US DOE Joint Genome Institute (JGI-PGF)"/>
            <person name="Walter F."/>
            <person name="Albersmeier A."/>
            <person name="Kalinowski J."/>
            <person name="Ruckert C."/>
        </authorList>
    </citation>
    <scope>NUCLEOTIDE SEQUENCE</scope>
    <source>
        <strain evidence="2">JCM 4386</strain>
    </source>
</reference>